<name>A0A0P6VIC0_9HYPH</name>
<evidence type="ECO:0000256" key="1">
    <source>
        <dbReference type="ARBA" id="ARBA00009437"/>
    </source>
</evidence>
<dbReference type="EMBL" id="LJYW01000001">
    <property type="protein sequence ID" value="KPL50836.1"/>
    <property type="molecule type" value="Genomic_DNA"/>
</dbReference>
<feature type="domain" description="HTH lysR-type" evidence="5">
    <location>
        <begin position="5"/>
        <end position="62"/>
    </location>
</feature>
<sequence>MIENLTLDQLRVLIAVAETGSFSGAARRLGRVQSAVSQAVQTLEATLGLPVFDRSGRTPVLNEAGSAILGDARRLVDGARALRARVADMAAGLEPDLPVAVDSIFPVTVLADTLRAVAARYESLAVTVFTEGLGGPESRLREGVVRLAIGVHREGPDTADLDTEFLTRVQLVPVVAACHPLAARPGPLAPADLQDEVQLVLTDRTPLTRHRFGGILSRRIWRFADMSTRLEFLLGGFGWCNMPRHMVEGHIAAGRLVPLAITGAPPASLPLHILKPRDRPLGQASRWFVADLRRRLDQCPGHFGAL</sequence>
<keyword evidence="3" id="KW-0238">DNA-binding</keyword>
<dbReference type="FunFam" id="1.10.10.10:FF:000001">
    <property type="entry name" value="LysR family transcriptional regulator"/>
    <property type="match status" value="1"/>
</dbReference>
<dbReference type="PRINTS" id="PR00039">
    <property type="entry name" value="HTHLYSR"/>
</dbReference>
<dbReference type="PANTHER" id="PTHR30126:SF91">
    <property type="entry name" value="LYSR FAMILY TRANSCRIPTIONAL REGULATOR"/>
    <property type="match status" value="1"/>
</dbReference>
<dbReference type="Pfam" id="PF00126">
    <property type="entry name" value="HTH_1"/>
    <property type="match status" value="1"/>
</dbReference>
<evidence type="ECO:0000313" key="7">
    <source>
        <dbReference type="Proteomes" id="UP000048984"/>
    </source>
</evidence>
<dbReference type="InterPro" id="IPR036390">
    <property type="entry name" value="WH_DNA-bd_sf"/>
</dbReference>
<dbReference type="Pfam" id="PF03466">
    <property type="entry name" value="LysR_substrate"/>
    <property type="match status" value="1"/>
</dbReference>
<evidence type="ECO:0000313" key="6">
    <source>
        <dbReference type="EMBL" id="KPL50836.1"/>
    </source>
</evidence>
<protein>
    <recommendedName>
        <fullName evidence="5">HTH lysR-type domain-containing protein</fullName>
    </recommendedName>
</protein>
<gene>
    <name evidence="6" type="ORF">ABB55_00145</name>
</gene>
<dbReference type="GO" id="GO:0000976">
    <property type="term" value="F:transcription cis-regulatory region binding"/>
    <property type="evidence" value="ECO:0007669"/>
    <property type="project" value="TreeGrafter"/>
</dbReference>
<dbReference type="InterPro" id="IPR005119">
    <property type="entry name" value="LysR_subst-bd"/>
</dbReference>
<evidence type="ECO:0000259" key="5">
    <source>
        <dbReference type="PROSITE" id="PS50931"/>
    </source>
</evidence>
<reference evidence="6 7" key="1">
    <citation type="submission" date="2015-09" db="EMBL/GenBank/DDBJ databases">
        <authorList>
            <person name="Jackson K.R."/>
            <person name="Lunt B.L."/>
            <person name="Fisher J.N.B."/>
            <person name="Gardner A.V."/>
            <person name="Bailey M.E."/>
            <person name="Deus L.M."/>
            <person name="Earl A.S."/>
            <person name="Gibby P.D."/>
            <person name="Hartmann K.A."/>
            <person name="Liu J.E."/>
            <person name="Manci A.M."/>
            <person name="Nielsen D.A."/>
            <person name="Solomon M.B."/>
            <person name="Breakwell D.P."/>
            <person name="Burnett S.H."/>
            <person name="Grose J.H."/>
        </authorList>
    </citation>
    <scope>NUCLEOTIDE SEQUENCE [LARGE SCALE GENOMIC DNA]</scope>
    <source>
        <strain evidence="6 7">16</strain>
    </source>
</reference>
<dbReference type="PANTHER" id="PTHR30126">
    <property type="entry name" value="HTH-TYPE TRANSCRIPTIONAL REGULATOR"/>
    <property type="match status" value="1"/>
</dbReference>
<evidence type="ECO:0000256" key="4">
    <source>
        <dbReference type="ARBA" id="ARBA00023163"/>
    </source>
</evidence>
<evidence type="ECO:0000256" key="3">
    <source>
        <dbReference type="ARBA" id="ARBA00023125"/>
    </source>
</evidence>
<accession>A0A0P6VIC0</accession>
<dbReference type="Gene3D" id="1.10.10.10">
    <property type="entry name" value="Winged helix-like DNA-binding domain superfamily/Winged helix DNA-binding domain"/>
    <property type="match status" value="1"/>
</dbReference>
<dbReference type="RefSeq" id="WP_054356999.1">
    <property type="nucleotide sequence ID" value="NZ_LJYW01000001.1"/>
</dbReference>
<dbReference type="InterPro" id="IPR036388">
    <property type="entry name" value="WH-like_DNA-bd_sf"/>
</dbReference>
<dbReference type="AlphaFoldDB" id="A0A0P6VIC0"/>
<evidence type="ECO:0000256" key="2">
    <source>
        <dbReference type="ARBA" id="ARBA00023015"/>
    </source>
</evidence>
<proteinExistence type="inferred from homology"/>
<dbReference type="Gene3D" id="3.40.190.290">
    <property type="match status" value="1"/>
</dbReference>
<comment type="caution">
    <text evidence="6">The sequence shown here is derived from an EMBL/GenBank/DDBJ whole genome shotgun (WGS) entry which is preliminary data.</text>
</comment>
<dbReference type="GO" id="GO:0003700">
    <property type="term" value="F:DNA-binding transcription factor activity"/>
    <property type="evidence" value="ECO:0007669"/>
    <property type="project" value="InterPro"/>
</dbReference>
<dbReference type="PROSITE" id="PS50931">
    <property type="entry name" value="HTH_LYSR"/>
    <property type="match status" value="1"/>
</dbReference>
<keyword evidence="4" id="KW-0804">Transcription</keyword>
<dbReference type="Proteomes" id="UP000048984">
    <property type="component" value="Unassembled WGS sequence"/>
</dbReference>
<comment type="similarity">
    <text evidence="1">Belongs to the LysR transcriptional regulatory family.</text>
</comment>
<reference evidence="6 7" key="2">
    <citation type="submission" date="2015-10" db="EMBL/GenBank/DDBJ databases">
        <title>Draft Genome Sequence of Prosthecomicrobium hirschii ATCC 27832.</title>
        <authorList>
            <person name="Daniel J."/>
            <person name="Givan S.A."/>
            <person name="Brun Y.V."/>
            <person name="Brown P.J."/>
        </authorList>
    </citation>
    <scope>NUCLEOTIDE SEQUENCE [LARGE SCALE GENOMIC DNA]</scope>
    <source>
        <strain evidence="6 7">16</strain>
    </source>
</reference>
<dbReference type="SUPFAM" id="SSF53850">
    <property type="entry name" value="Periplasmic binding protein-like II"/>
    <property type="match status" value="1"/>
</dbReference>
<keyword evidence="2" id="KW-0805">Transcription regulation</keyword>
<dbReference type="InterPro" id="IPR000847">
    <property type="entry name" value="LysR_HTH_N"/>
</dbReference>
<keyword evidence="7" id="KW-1185">Reference proteome</keyword>
<dbReference type="STRING" id="665126.ABB55_00145"/>
<dbReference type="SUPFAM" id="SSF46785">
    <property type="entry name" value="Winged helix' DNA-binding domain"/>
    <property type="match status" value="1"/>
</dbReference>
<organism evidence="6 7">
    <name type="scientific">Prosthecodimorpha hirschii</name>
    <dbReference type="NCBI Taxonomy" id="665126"/>
    <lineage>
        <taxon>Bacteria</taxon>
        <taxon>Pseudomonadati</taxon>
        <taxon>Pseudomonadota</taxon>
        <taxon>Alphaproteobacteria</taxon>
        <taxon>Hyphomicrobiales</taxon>
        <taxon>Ancalomicrobiaceae</taxon>
        <taxon>Prosthecodimorpha</taxon>
    </lineage>
</organism>